<evidence type="ECO:0000256" key="2">
    <source>
        <dbReference type="ARBA" id="ARBA00022679"/>
    </source>
</evidence>
<dbReference type="Pfam" id="PF00201">
    <property type="entry name" value="UDPGT"/>
    <property type="match status" value="1"/>
</dbReference>
<evidence type="ECO:0000313" key="3">
    <source>
        <dbReference type="EMBL" id="CAH1429418.1"/>
    </source>
</evidence>
<dbReference type="GO" id="GO:0008194">
    <property type="term" value="F:UDP-glycosyltransferase activity"/>
    <property type="evidence" value="ECO:0007669"/>
    <property type="project" value="InterPro"/>
</dbReference>
<dbReference type="Proteomes" id="UP001157418">
    <property type="component" value="Unassembled WGS sequence"/>
</dbReference>
<dbReference type="PANTHER" id="PTHR48046:SF4">
    <property type="entry name" value="GLYCOSYLTRANSFERASE"/>
    <property type="match status" value="1"/>
</dbReference>
<evidence type="ECO:0000313" key="4">
    <source>
        <dbReference type="Proteomes" id="UP001157418"/>
    </source>
</evidence>
<reference evidence="3 4" key="1">
    <citation type="submission" date="2022-01" db="EMBL/GenBank/DDBJ databases">
        <authorList>
            <person name="Xiong W."/>
            <person name="Schranz E."/>
        </authorList>
    </citation>
    <scope>NUCLEOTIDE SEQUENCE [LARGE SCALE GENOMIC DNA]</scope>
</reference>
<evidence type="ECO:0000256" key="1">
    <source>
        <dbReference type="ARBA" id="ARBA00022676"/>
    </source>
</evidence>
<proteinExistence type="predicted"/>
<dbReference type="PANTHER" id="PTHR48046">
    <property type="entry name" value="UDP-GLYCOSYLTRANSFERASE 72E1"/>
    <property type="match status" value="1"/>
</dbReference>
<organism evidence="3 4">
    <name type="scientific">Lactuca virosa</name>
    <dbReference type="NCBI Taxonomy" id="75947"/>
    <lineage>
        <taxon>Eukaryota</taxon>
        <taxon>Viridiplantae</taxon>
        <taxon>Streptophyta</taxon>
        <taxon>Embryophyta</taxon>
        <taxon>Tracheophyta</taxon>
        <taxon>Spermatophyta</taxon>
        <taxon>Magnoliopsida</taxon>
        <taxon>eudicotyledons</taxon>
        <taxon>Gunneridae</taxon>
        <taxon>Pentapetalae</taxon>
        <taxon>asterids</taxon>
        <taxon>campanulids</taxon>
        <taxon>Asterales</taxon>
        <taxon>Asteraceae</taxon>
        <taxon>Cichorioideae</taxon>
        <taxon>Cichorieae</taxon>
        <taxon>Lactucinae</taxon>
        <taxon>Lactuca</taxon>
    </lineage>
</organism>
<protein>
    <submittedName>
        <fullName evidence="3">Uncharacterized protein</fullName>
    </submittedName>
</protein>
<dbReference type="EMBL" id="CAKMRJ010002757">
    <property type="protein sequence ID" value="CAH1429418.1"/>
    <property type="molecule type" value="Genomic_DNA"/>
</dbReference>
<dbReference type="AlphaFoldDB" id="A0AAU9N8Z5"/>
<dbReference type="InterPro" id="IPR002213">
    <property type="entry name" value="UDP_glucos_trans"/>
</dbReference>
<sequence length="180" mass="19736">MSSWASHVTVLNHPSTGTYLSHCRWNSTLVSIKHGDLMIGWLLYTKQRINVTVLSNEIGVAVKLLVAGKRGEKRGRQLQGAGVVVEREGVGEGPGHFWEWVWARGGYDDGGGISQGAEEEDEVSEVVEGEITIMPLLMWMIIMMEDLIKNHPCKDVDVGGDHVAGDVGLDQMGRSGQQQQ</sequence>
<keyword evidence="4" id="KW-1185">Reference proteome</keyword>
<keyword evidence="2" id="KW-0808">Transferase</keyword>
<gene>
    <name evidence="3" type="ORF">LVIROSA_LOCUS16280</name>
</gene>
<keyword evidence="1" id="KW-0328">Glycosyltransferase</keyword>
<dbReference type="SUPFAM" id="SSF53756">
    <property type="entry name" value="UDP-Glycosyltransferase/glycogen phosphorylase"/>
    <property type="match status" value="1"/>
</dbReference>
<comment type="caution">
    <text evidence="3">The sequence shown here is derived from an EMBL/GenBank/DDBJ whole genome shotgun (WGS) entry which is preliminary data.</text>
</comment>
<accession>A0AAU9N8Z5</accession>
<dbReference type="Gene3D" id="3.40.50.2000">
    <property type="entry name" value="Glycogen Phosphorylase B"/>
    <property type="match status" value="1"/>
</dbReference>
<name>A0AAU9N8Z5_9ASTR</name>